<dbReference type="EMBL" id="KZ293433">
    <property type="protein sequence ID" value="PBK68376.1"/>
    <property type="molecule type" value="Genomic_DNA"/>
</dbReference>
<protein>
    <submittedName>
        <fullName evidence="1">Uncharacterized protein</fullName>
    </submittedName>
</protein>
<evidence type="ECO:0000313" key="2">
    <source>
        <dbReference type="Proteomes" id="UP000218334"/>
    </source>
</evidence>
<proteinExistence type="predicted"/>
<gene>
    <name evidence="1" type="ORF">ARMSODRAFT_1040862</name>
</gene>
<evidence type="ECO:0000313" key="1">
    <source>
        <dbReference type="EMBL" id="PBK68376.1"/>
    </source>
</evidence>
<organism evidence="1 2">
    <name type="scientific">Armillaria solidipes</name>
    <dbReference type="NCBI Taxonomy" id="1076256"/>
    <lineage>
        <taxon>Eukaryota</taxon>
        <taxon>Fungi</taxon>
        <taxon>Dikarya</taxon>
        <taxon>Basidiomycota</taxon>
        <taxon>Agaricomycotina</taxon>
        <taxon>Agaricomycetes</taxon>
        <taxon>Agaricomycetidae</taxon>
        <taxon>Agaricales</taxon>
        <taxon>Marasmiineae</taxon>
        <taxon>Physalacriaceae</taxon>
        <taxon>Armillaria</taxon>
    </lineage>
</organism>
<reference evidence="2" key="1">
    <citation type="journal article" date="2017" name="Nat. Ecol. Evol.">
        <title>Genome expansion and lineage-specific genetic innovations in the forest pathogenic fungi Armillaria.</title>
        <authorList>
            <person name="Sipos G."/>
            <person name="Prasanna A.N."/>
            <person name="Walter M.C."/>
            <person name="O'Connor E."/>
            <person name="Balint B."/>
            <person name="Krizsan K."/>
            <person name="Kiss B."/>
            <person name="Hess J."/>
            <person name="Varga T."/>
            <person name="Slot J."/>
            <person name="Riley R."/>
            <person name="Boka B."/>
            <person name="Rigling D."/>
            <person name="Barry K."/>
            <person name="Lee J."/>
            <person name="Mihaltcheva S."/>
            <person name="LaButti K."/>
            <person name="Lipzen A."/>
            <person name="Waldron R."/>
            <person name="Moloney N.M."/>
            <person name="Sperisen C."/>
            <person name="Kredics L."/>
            <person name="Vagvoelgyi C."/>
            <person name="Patrignani A."/>
            <person name="Fitzpatrick D."/>
            <person name="Nagy I."/>
            <person name="Doyle S."/>
            <person name="Anderson J.B."/>
            <person name="Grigoriev I.V."/>
            <person name="Gueldener U."/>
            <person name="Muensterkoetter M."/>
            <person name="Nagy L.G."/>
        </authorList>
    </citation>
    <scope>NUCLEOTIDE SEQUENCE [LARGE SCALE GENOMIC DNA]</scope>
    <source>
        <strain evidence="2">28-4</strain>
    </source>
</reference>
<name>A0A2H3BZB0_9AGAR</name>
<accession>A0A2H3BZB0</accession>
<dbReference type="AlphaFoldDB" id="A0A2H3BZB0"/>
<keyword evidence="2" id="KW-1185">Reference proteome</keyword>
<dbReference type="Proteomes" id="UP000218334">
    <property type="component" value="Unassembled WGS sequence"/>
</dbReference>
<sequence length="153" mass="16983">MCRSATSRKVTGKLLVNQRQGIFCPDFFPPLSVTSKARSKTPIPVSAPVSSYFTLRGSKSASCTGYQQLPPKFALQAISIRAQNIDTRWKIMSFEDPSEGQRRIRKGFAAGRPKKTLTQLTVQNRELPVPKYSSHTGLNATFHFGSLPVQHCL</sequence>